<dbReference type="GO" id="GO:0035251">
    <property type="term" value="F:UDP-glucosyltransferase activity"/>
    <property type="evidence" value="ECO:0007669"/>
    <property type="project" value="TreeGrafter"/>
</dbReference>
<keyword evidence="6" id="KW-0175">Coiled coil</keyword>
<keyword evidence="3 4" id="KW-0808">Transferase</keyword>
<dbReference type="InterPro" id="IPR002213">
    <property type="entry name" value="UDP_glucos_trans"/>
</dbReference>
<organism evidence="8 9">
    <name type="scientific">Escallonia rubra</name>
    <dbReference type="NCBI Taxonomy" id="112253"/>
    <lineage>
        <taxon>Eukaryota</taxon>
        <taxon>Viridiplantae</taxon>
        <taxon>Streptophyta</taxon>
        <taxon>Embryophyta</taxon>
        <taxon>Tracheophyta</taxon>
        <taxon>Spermatophyta</taxon>
        <taxon>Magnoliopsida</taxon>
        <taxon>eudicotyledons</taxon>
        <taxon>Gunneridae</taxon>
        <taxon>Pentapetalae</taxon>
        <taxon>asterids</taxon>
        <taxon>campanulids</taxon>
        <taxon>Escalloniales</taxon>
        <taxon>Escalloniaceae</taxon>
        <taxon>Escallonia</taxon>
    </lineage>
</organism>
<dbReference type="Gene3D" id="3.40.50.2000">
    <property type="entry name" value="Glycogen Phosphorylase B"/>
    <property type="match status" value="2"/>
</dbReference>
<sequence length="488" mass="54294">MAPTAQQQLNFVLIPFMSPGHVIPMIDLAKLLSQRGVTVTIVTTPLNAIRFGRGLSRFVQSSSAIRILELRFPCAEAGLPEGCECVDHIPSLDFIRNFFVAMDLLQQPLEQLLEELKPGPSCIISDKALAWTTDTANKFHIPRLVFDGMSCFTQLCTHNLFISKVHESVSESEPFVVPGLPDRVELTRAQLPSAFNPGPMNLADFHDKIRAAEVGAYGMVVNSFEQLEQKYVDEFRKIKRDKVWCIGPLSMCNKDNVDMAHRGNKASIDENECLKWLDSRQPGSVVYACLGSLSRLTCPQLIELALGLEASKRPFIWAVRAEGKAKEIEKWIVEEGFEERTRGRGLLIRGWAPQVLILSHPAIGGFLTHCGWNSTLEGVCGGAPMITWPMFAEQFLNEKLVIQVLGTGVSVGVQVVVHLGEEEKNGVKVRREEIKNAIERAMDEGQEGQERRKRARELGEIAKMAIEEGGSSQLNMTLLISDIMQCNK</sequence>
<dbReference type="InterPro" id="IPR058980">
    <property type="entry name" value="Glyco_transf_N"/>
</dbReference>
<dbReference type="Pfam" id="PF00201">
    <property type="entry name" value="UDPGT"/>
    <property type="match status" value="1"/>
</dbReference>
<evidence type="ECO:0000256" key="1">
    <source>
        <dbReference type="ARBA" id="ARBA00009995"/>
    </source>
</evidence>
<feature type="coiled-coil region" evidence="6">
    <location>
        <begin position="424"/>
        <end position="451"/>
    </location>
</feature>
<evidence type="ECO:0000256" key="5">
    <source>
        <dbReference type="RuleBase" id="RU362057"/>
    </source>
</evidence>
<evidence type="ECO:0000256" key="2">
    <source>
        <dbReference type="ARBA" id="ARBA00022676"/>
    </source>
</evidence>
<dbReference type="Proteomes" id="UP001187471">
    <property type="component" value="Unassembled WGS sequence"/>
</dbReference>
<dbReference type="InterPro" id="IPR035595">
    <property type="entry name" value="UDP_glycos_trans_CS"/>
</dbReference>
<dbReference type="PANTHER" id="PTHR48047">
    <property type="entry name" value="GLYCOSYLTRANSFERASE"/>
    <property type="match status" value="1"/>
</dbReference>
<dbReference type="EC" id="2.4.1.-" evidence="5"/>
<comment type="similarity">
    <text evidence="1 4">Belongs to the UDP-glycosyltransferase family.</text>
</comment>
<evidence type="ECO:0000256" key="6">
    <source>
        <dbReference type="SAM" id="Coils"/>
    </source>
</evidence>
<keyword evidence="9" id="KW-1185">Reference proteome</keyword>
<name>A0AA88RQK8_9ASTE</name>
<feature type="domain" description="Glycosyltransferase N-terminal" evidence="7">
    <location>
        <begin position="9"/>
        <end position="250"/>
    </location>
</feature>
<dbReference type="FunFam" id="3.40.50.2000:FF:000047">
    <property type="entry name" value="Glycosyltransferase"/>
    <property type="match status" value="1"/>
</dbReference>
<keyword evidence="2 4" id="KW-0328">Glycosyltransferase</keyword>
<dbReference type="SUPFAM" id="SSF53756">
    <property type="entry name" value="UDP-Glycosyltransferase/glycogen phosphorylase"/>
    <property type="match status" value="1"/>
</dbReference>
<proteinExistence type="inferred from homology"/>
<reference evidence="8" key="1">
    <citation type="submission" date="2022-12" db="EMBL/GenBank/DDBJ databases">
        <title>Draft genome assemblies for two species of Escallonia (Escalloniales).</title>
        <authorList>
            <person name="Chanderbali A."/>
            <person name="Dervinis C."/>
            <person name="Anghel I."/>
            <person name="Soltis D."/>
            <person name="Soltis P."/>
            <person name="Zapata F."/>
        </authorList>
    </citation>
    <scope>NUCLEOTIDE SEQUENCE</scope>
    <source>
        <strain evidence="8">UCBG92.1500</strain>
        <tissue evidence="8">Leaf</tissue>
    </source>
</reference>
<dbReference type="PROSITE" id="PS00375">
    <property type="entry name" value="UDPGT"/>
    <property type="match status" value="1"/>
</dbReference>
<evidence type="ECO:0000256" key="4">
    <source>
        <dbReference type="RuleBase" id="RU003718"/>
    </source>
</evidence>
<dbReference type="CDD" id="cd03784">
    <property type="entry name" value="GT1_Gtf-like"/>
    <property type="match status" value="1"/>
</dbReference>
<dbReference type="FunFam" id="3.40.50.2000:FF:000071">
    <property type="entry name" value="Glycosyltransferase"/>
    <property type="match status" value="1"/>
</dbReference>
<comment type="caution">
    <text evidence="8">The sequence shown here is derived from an EMBL/GenBank/DDBJ whole genome shotgun (WGS) entry which is preliminary data.</text>
</comment>
<gene>
    <name evidence="8" type="ORF">RJ640_024079</name>
</gene>
<dbReference type="PANTHER" id="PTHR48047:SF182">
    <property type="entry name" value="GLYCOSYLTRANSFERASE"/>
    <property type="match status" value="1"/>
</dbReference>
<protein>
    <recommendedName>
        <fullName evidence="5">Glycosyltransferase</fullName>
        <ecNumber evidence="5">2.4.1.-</ecNumber>
    </recommendedName>
</protein>
<dbReference type="EMBL" id="JAVXUO010001305">
    <property type="protein sequence ID" value="KAK2983726.1"/>
    <property type="molecule type" value="Genomic_DNA"/>
</dbReference>
<accession>A0AA88RQK8</accession>
<dbReference type="AlphaFoldDB" id="A0AA88RQK8"/>
<evidence type="ECO:0000313" key="9">
    <source>
        <dbReference type="Proteomes" id="UP001187471"/>
    </source>
</evidence>
<evidence type="ECO:0000259" key="7">
    <source>
        <dbReference type="Pfam" id="PF26168"/>
    </source>
</evidence>
<evidence type="ECO:0000313" key="8">
    <source>
        <dbReference type="EMBL" id="KAK2983726.1"/>
    </source>
</evidence>
<evidence type="ECO:0000256" key="3">
    <source>
        <dbReference type="ARBA" id="ARBA00022679"/>
    </source>
</evidence>
<dbReference type="Pfam" id="PF26168">
    <property type="entry name" value="Glyco_transf_N"/>
    <property type="match status" value="1"/>
</dbReference>